<keyword evidence="14" id="KW-1185">Reference proteome</keyword>
<dbReference type="PROSITE" id="PS50056">
    <property type="entry name" value="TYR_PHOSPHATASE_2"/>
    <property type="match status" value="1"/>
</dbReference>
<keyword evidence="5" id="KW-0378">Hydrolase</keyword>
<sequence>MPEIEKHLHQLTRVIREQDSIKLVVRLESSVGTKIRYLAVVSCIEQDSEEFCLLGIDCDQDISLGLVLAILSFTTIRLDGDGGFCVTTGDGLRSHIFKPVSVQTMWSALQSLYRASECAKENNSFQASAVRYYEDVFSSYKSDPSCLTEWNILPGVENRRPLASAFTSEELFFQEKISCTLREILLCERDLDEVTSKEIRTKLEWKLKVDLSHYKSFIDEEMLKILGQMEAPALILDNLYLGTEWNASHQQDLFDKDINYILNVTTEIDNFFPDTFRYMNIPVCDTEDTDILRYFNDSYKFINKARKDGKNVLVHCKMGISRSATIVIAYVMKTRNWDLSKSLKHVKERRNCVKPNPNFMKQLEVYEGILTAKRFSTTLEKRSKSESNLKQSDKSMLLARSNDRVMCSSNSDITENGVDMKSHKKYFNTAPARLKPEKNGRKLVDILKPKSSSCAAILTDKHELQNIVPPEVLSSFEAAVSVLENPTVTSNSYCDVQEAPCHRLTSTTTTTKTTSTFISLEVPVVTVTAEEEGEDPVEFVPSTSPEKLNYFVSEEPVSFQDFLLDNNDLTTSMIPLPPPMDESMDTEVLLTDHHTECSNTDDPKKAMNLKCCRRPYNGHTFSVSPNQVVNITSIVDYSKFSVRHLVNEFELHSKGSGGSSGESTNALEILSHKTVRSPHRTKVRAKLLDNCDTDYTSSEDNQESDSVPILPQFPDSHAVHTGTMSLRDFQTNKSSKKVEKLGCLPFFRKYSSSMSKSSQNKNAVGPGGSHTKNSSGSKSRKGKLMEKLSSESGDCISPLEQLPAKYQSTGVVKQRLEAFEAKASPHSKHQLFFRSHNRSHSATGSSGSLQFESLGHLSQRKSSMPQLGSRSSEFDSPTFQRLPIIQSSSDRKASLDSNGLFKSFPCPMVRGFQNSGSKSFFSTSPNSSSRVQHGSTHPLNLLPRTPTLT</sequence>
<evidence type="ECO:0000256" key="4">
    <source>
        <dbReference type="ARBA" id="ARBA00022490"/>
    </source>
</evidence>
<evidence type="ECO:0000256" key="3">
    <source>
        <dbReference type="ARBA" id="ARBA00013081"/>
    </source>
</evidence>
<dbReference type="PROSITE" id="PS00383">
    <property type="entry name" value="TYR_PHOSPHATASE_1"/>
    <property type="match status" value="1"/>
</dbReference>
<name>A0A226E6J8_FOLCA</name>
<dbReference type="PROSITE" id="PS50054">
    <property type="entry name" value="TYR_PHOSPHATASE_DUAL"/>
    <property type="match status" value="1"/>
</dbReference>
<dbReference type="GO" id="GO:0004722">
    <property type="term" value="F:protein serine/threonine phosphatase activity"/>
    <property type="evidence" value="ECO:0007669"/>
    <property type="project" value="UniProtKB-EC"/>
</dbReference>
<dbReference type="SUPFAM" id="SSF52799">
    <property type="entry name" value="(Phosphotyrosine protein) phosphatases II"/>
    <property type="match status" value="1"/>
</dbReference>
<dbReference type="Pfam" id="PF08766">
    <property type="entry name" value="DEK_C"/>
    <property type="match status" value="1"/>
</dbReference>
<feature type="domain" description="Tyrosine-protein phosphatase" evidence="10">
    <location>
        <begin position="231"/>
        <end position="372"/>
    </location>
</feature>
<evidence type="ECO:0000256" key="2">
    <source>
        <dbReference type="ARBA" id="ARBA00009580"/>
    </source>
</evidence>
<feature type="domain" description="DEK-C" evidence="12">
    <location>
        <begin position="171"/>
        <end position="227"/>
    </location>
</feature>
<evidence type="ECO:0000313" key="14">
    <source>
        <dbReference type="Proteomes" id="UP000198287"/>
    </source>
</evidence>
<comment type="similarity">
    <text evidence="2">Belongs to the protein-tyrosine phosphatase family.</text>
</comment>
<evidence type="ECO:0000259" key="11">
    <source>
        <dbReference type="PROSITE" id="PS50056"/>
    </source>
</evidence>
<dbReference type="InterPro" id="IPR016130">
    <property type="entry name" value="Tyr_Pase_AS"/>
</dbReference>
<accession>A0A226E6J8</accession>
<dbReference type="PROSITE" id="PS51998">
    <property type="entry name" value="DEK_C"/>
    <property type="match status" value="1"/>
</dbReference>
<dbReference type="Proteomes" id="UP000198287">
    <property type="component" value="Unassembled WGS sequence"/>
</dbReference>
<feature type="compositionally biased region" description="Low complexity" evidence="9">
    <location>
        <begin position="936"/>
        <end position="949"/>
    </location>
</feature>
<comment type="subcellular location">
    <subcellularLocation>
        <location evidence="1">Cytoplasm</location>
        <location evidence="1">Cytoskeleton</location>
    </subcellularLocation>
</comment>
<comment type="catalytic activity">
    <reaction evidence="8">
        <text>O-phospho-L-threonyl-[protein] + H2O = L-threonyl-[protein] + phosphate</text>
        <dbReference type="Rhea" id="RHEA:47004"/>
        <dbReference type="Rhea" id="RHEA-COMP:11060"/>
        <dbReference type="Rhea" id="RHEA-COMP:11605"/>
        <dbReference type="ChEBI" id="CHEBI:15377"/>
        <dbReference type="ChEBI" id="CHEBI:30013"/>
        <dbReference type="ChEBI" id="CHEBI:43474"/>
        <dbReference type="ChEBI" id="CHEBI:61977"/>
        <dbReference type="EC" id="3.1.3.16"/>
    </reaction>
</comment>
<evidence type="ECO:0000256" key="6">
    <source>
        <dbReference type="ARBA" id="ARBA00022912"/>
    </source>
</evidence>
<dbReference type="SMART" id="SM00195">
    <property type="entry name" value="DSPc"/>
    <property type="match status" value="1"/>
</dbReference>
<evidence type="ECO:0000259" key="10">
    <source>
        <dbReference type="PROSITE" id="PS50054"/>
    </source>
</evidence>
<dbReference type="STRING" id="158441.A0A226E6J8"/>
<dbReference type="FunFam" id="3.90.190.10:FF:000004">
    <property type="entry name" value="Protein phosphatase Slingshot homolog 2"/>
    <property type="match status" value="1"/>
</dbReference>
<feature type="region of interest" description="Disordered" evidence="9">
    <location>
        <begin position="755"/>
        <end position="796"/>
    </location>
</feature>
<dbReference type="AlphaFoldDB" id="A0A226E6J8"/>
<dbReference type="PANTHER" id="PTHR45864">
    <property type="entry name" value="SLINGSHOT PROTEIN PHOSPHATASE HOMOLOG"/>
    <property type="match status" value="1"/>
</dbReference>
<dbReference type="InterPro" id="IPR043587">
    <property type="entry name" value="Phosphatase_SSH-like"/>
</dbReference>
<dbReference type="GO" id="GO:0030837">
    <property type="term" value="P:negative regulation of actin filament polymerization"/>
    <property type="evidence" value="ECO:0007669"/>
    <property type="project" value="InterPro"/>
</dbReference>
<feature type="region of interest" description="Disordered" evidence="9">
    <location>
        <begin position="856"/>
        <end position="890"/>
    </location>
</feature>
<dbReference type="EC" id="3.1.3.16" evidence="3"/>
<evidence type="ECO:0000256" key="5">
    <source>
        <dbReference type="ARBA" id="ARBA00022801"/>
    </source>
</evidence>
<feature type="compositionally biased region" description="Polar residues" evidence="9">
    <location>
        <begin position="860"/>
        <end position="879"/>
    </location>
</feature>
<reference evidence="13 14" key="1">
    <citation type="submission" date="2015-12" db="EMBL/GenBank/DDBJ databases">
        <title>The genome of Folsomia candida.</title>
        <authorList>
            <person name="Faddeeva A."/>
            <person name="Derks M.F."/>
            <person name="Anvar Y."/>
            <person name="Smit S."/>
            <person name="Van Straalen N."/>
            <person name="Roelofs D."/>
        </authorList>
    </citation>
    <scope>NUCLEOTIDE SEQUENCE [LARGE SCALE GENOMIC DNA]</scope>
    <source>
        <strain evidence="13 14">VU population</strain>
        <tissue evidence="13">Whole body</tissue>
    </source>
</reference>
<evidence type="ECO:0000313" key="13">
    <source>
        <dbReference type="EMBL" id="OXA52978.1"/>
    </source>
</evidence>
<protein>
    <recommendedName>
        <fullName evidence="3">protein-serine/threonine phosphatase</fullName>
        <ecNumber evidence="3">3.1.3.16</ecNumber>
    </recommendedName>
</protein>
<feature type="region of interest" description="Disordered" evidence="9">
    <location>
        <begin position="694"/>
        <end position="713"/>
    </location>
</feature>
<dbReference type="InterPro" id="IPR020422">
    <property type="entry name" value="TYR_PHOSPHATASE_DUAL_dom"/>
</dbReference>
<dbReference type="GO" id="GO:0003779">
    <property type="term" value="F:actin binding"/>
    <property type="evidence" value="ECO:0007669"/>
    <property type="project" value="InterPro"/>
</dbReference>
<gene>
    <name evidence="13" type="ORF">Fcan01_12785</name>
</gene>
<feature type="region of interest" description="Disordered" evidence="9">
    <location>
        <begin position="915"/>
        <end position="949"/>
    </location>
</feature>
<dbReference type="InterPro" id="IPR029021">
    <property type="entry name" value="Prot-tyrosine_phosphatase-like"/>
</dbReference>
<keyword evidence="6" id="KW-0904">Protein phosphatase</keyword>
<dbReference type="Pfam" id="PF23040">
    <property type="entry name" value="PH_SSH1-like_1st"/>
    <property type="match status" value="1"/>
</dbReference>
<dbReference type="Gene3D" id="3.90.190.10">
    <property type="entry name" value="Protein tyrosine phosphatase superfamily"/>
    <property type="match status" value="1"/>
</dbReference>
<feature type="compositionally biased region" description="Low complexity" evidence="9">
    <location>
        <begin position="915"/>
        <end position="929"/>
    </location>
</feature>
<evidence type="ECO:0000256" key="8">
    <source>
        <dbReference type="ARBA" id="ARBA00048336"/>
    </source>
</evidence>
<keyword evidence="7" id="KW-0206">Cytoskeleton</keyword>
<feature type="domain" description="Tyrosine specific protein phosphatases" evidence="11">
    <location>
        <begin position="293"/>
        <end position="350"/>
    </location>
</feature>
<dbReference type="InterPro" id="IPR043588">
    <property type="entry name" value="SSH-N"/>
</dbReference>
<evidence type="ECO:0000256" key="9">
    <source>
        <dbReference type="SAM" id="MobiDB-lite"/>
    </source>
</evidence>
<dbReference type="InterPro" id="IPR000387">
    <property type="entry name" value="Tyr_Pase_dom"/>
</dbReference>
<dbReference type="InterPro" id="IPR000340">
    <property type="entry name" value="Dual-sp_phosphatase_cat-dom"/>
</dbReference>
<evidence type="ECO:0000256" key="7">
    <source>
        <dbReference type="ARBA" id="ARBA00023212"/>
    </source>
</evidence>
<keyword evidence="4" id="KW-0963">Cytoplasm</keyword>
<dbReference type="EMBL" id="LNIX01000006">
    <property type="protein sequence ID" value="OXA52978.1"/>
    <property type="molecule type" value="Genomic_DNA"/>
</dbReference>
<dbReference type="InterPro" id="IPR014876">
    <property type="entry name" value="DEK_C"/>
</dbReference>
<dbReference type="OrthoDB" id="5779068at2759"/>
<comment type="caution">
    <text evidence="13">The sequence shown here is derived from an EMBL/GenBank/DDBJ whole genome shotgun (WGS) entry which is preliminary data.</text>
</comment>
<evidence type="ECO:0000259" key="12">
    <source>
        <dbReference type="PROSITE" id="PS51998"/>
    </source>
</evidence>
<dbReference type="Pfam" id="PF00782">
    <property type="entry name" value="DSPc"/>
    <property type="match status" value="1"/>
</dbReference>
<dbReference type="PANTHER" id="PTHR45864:SF2">
    <property type="entry name" value="PROTEIN PHOSPHATASE SLINGSHOT"/>
    <property type="match status" value="1"/>
</dbReference>
<proteinExistence type="inferred from homology"/>
<evidence type="ECO:0000256" key="1">
    <source>
        <dbReference type="ARBA" id="ARBA00004245"/>
    </source>
</evidence>
<dbReference type="GO" id="GO:0005856">
    <property type="term" value="C:cytoskeleton"/>
    <property type="evidence" value="ECO:0007669"/>
    <property type="project" value="UniProtKB-SubCell"/>
</dbReference>
<organism evidence="13 14">
    <name type="scientific">Folsomia candida</name>
    <name type="common">Springtail</name>
    <dbReference type="NCBI Taxonomy" id="158441"/>
    <lineage>
        <taxon>Eukaryota</taxon>
        <taxon>Metazoa</taxon>
        <taxon>Ecdysozoa</taxon>
        <taxon>Arthropoda</taxon>
        <taxon>Hexapoda</taxon>
        <taxon>Collembola</taxon>
        <taxon>Entomobryomorpha</taxon>
        <taxon>Isotomoidea</taxon>
        <taxon>Isotomidae</taxon>
        <taxon>Proisotominae</taxon>
        <taxon>Folsomia</taxon>
    </lineage>
</organism>